<evidence type="ECO:0000256" key="4">
    <source>
        <dbReference type="ARBA" id="ARBA00023163"/>
    </source>
</evidence>
<evidence type="ECO:0000313" key="6">
    <source>
        <dbReference type="EMBL" id="XDV70740.1"/>
    </source>
</evidence>
<accession>A0AB39YKB4</accession>
<comment type="similarity">
    <text evidence="1">Belongs to the LysR transcriptional regulatory family.</text>
</comment>
<keyword evidence="3" id="KW-0238">DNA-binding</keyword>
<dbReference type="InterPro" id="IPR000847">
    <property type="entry name" value="LysR_HTH_N"/>
</dbReference>
<dbReference type="SUPFAM" id="SSF53850">
    <property type="entry name" value="Periplasmic binding protein-like II"/>
    <property type="match status" value="1"/>
</dbReference>
<dbReference type="Gene3D" id="3.40.190.10">
    <property type="entry name" value="Periplasmic binding protein-like II"/>
    <property type="match status" value="2"/>
</dbReference>
<dbReference type="CDD" id="cd08414">
    <property type="entry name" value="PBP2_LTTR_aromatics_like"/>
    <property type="match status" value="1"/>
</dbReference>
<feature type="domain" description="HTH lysR-type" evidence="5">
    <location>
        <begin position="1"/>
        <end position="58"/>
    </location>
</feature>
<dbReference type="GO" id="GO:0003677">
    <property type="term" value="F:DNA binding"/>
    <property type="evidence" value="ECO:0007669"/>
    <property type="project" value="UniProtKB-KW"/>
</dbReference>
<dbReference type="GO" id="GO:0032993">
    <property type="term" value="C:protein-DNA complex"/>
    <property type="evidence" value="ECO:0007669"/>
    <property type="project" value="TreeGrafter"/>
</dbReference>
<dbReference type="Gene3D" id="1.10.10.10">
    <property type="entry name" value="Winged helix-like DNA-binding domain superfamily/Winged helix DNA-binding domain"/>
    <property type="match status" value="1"/>
</dbReference>
<dbReference type="GO" id="GO:0003700">
    <property type="term" value="F:DNA-binding transcription factor activity"/>
    <property type="evidence" value="ECO:0007669"/>
    <property type="project" value="InterPro"/>
</dbReference>
<dbReference type="InterPro" id="IPR036390">
    <property type="entry name" value="WH_DNA-bd_sf"/>
</dbReference>
<dbReference type="InterPro" id="IPR036388">
    <property type="entry name" value="WH-like_DNA-bd_sf"/>
</dbReference>
<gene>
    <name evidence="6" type="ORF">ABQM86_17515</name>
</gene>
<keyword evidence="4" id="KW-0804">Transcription</keyword>
<reference evidence="6" key="1">
    <citation type="submission" date="2024-07" db="EMBL/GenBank/DDBJ databases">
        <authorList>
            <person name="Li J."/>
            <person name="Wei H."/>
            <person name="Ma J."/>
        </authorList>
    </citation>
    <scope>NUCLEOTIDE SEQUENCE</scope>
    <source>
        <strain evidence="6">AMU7</strain>
    </source>
</reference>
<evidence type="ECO:0000256" key="2">
    <source>
        <dbReference type="ARBA" id="ARBA00023015"/>
    </source>
</evidence>
<dbReference type="Pfam" id="PF00126">
    <property type="entry name" value="HTH_1"/>
    <property type="match status" value="1"/>
</dbReference>
<dbReference type="RefSeq" id="WP_369745106.1">
    <property type="nucleotide sequence ID" value="NZ_CP165735.1"/>
</dbReference>
<dbReference type="PANTHER" id="PTHR30346:SF0">
    <property type="entry name" value="HCA OPERON TRANSCRIPTIONAL ACTIVATOR HCAR"/>
    <property type="match status" value="1"/>
</dbReference>
<name>A0AB39YKB4_9MICC</name>
<evidence type="ECO:0000256" key="3">
    <source>
        <dbReference type="ARBA" id="ARBA00023125"/>
    </source>
</evidence>
<sequence length="298" mass="31340">MELRQIEAFLAVAEELHFGRAAERLRMAQSPLSQTIKKLEKGLGAPLFVRNTRSVTLTPAGHSLLPHARRILDEVDLARRAVSAGTGTVYGKIAIGFSGALNHATLPPLTRALRQRYPQLDVTLRGGLLTQEALHQLGNGALDLAFIGLPIDAPSLATRCIAIERLGVTLPADHPLAGQASVEMAELANDPFITMPAAQGSTLREVTFAACAAAGFRPRIAQEVSDPYTALSLVAGGVGISLMPGSIEGIMPAGIVFLPLQGDDVLLFSGLAWNPGSMSPAVRAAIQLAEEVLPTPGD</sequence>
<evidence type="ECO:0000256" key="1">
    <source>
        <dbReference type="ARBA" id="ARBA00009437"/>
    </source>
</evidence>
<dbReference type="PANTHER" id="PTHR30346">
    <property type="entry name" value="TRANSCRIPTIONAL DUAL REGULATOR HCAR-RELATED"/>
    <property type="match status" value="1"/>
</dbReference>
<organism evidence="6">
    <name type="scientific">Paenarthrobacter sp. AMU7</name>
    <dbReference type="NCBI Taxonomy" id="3162492"/>
    <lineage>
        <taxon>Bacteria</taxon>
        <taxon>Bacillati</taxon>
        <taxon>Actinomycetota</taxon>
        <taxon>Actinomycetes</taxon>
        <taxon>Micrococcales</taxon>
        <taxon>Micrococcaceae</taxon>
        <taxon>Paenarthrobacter</taxon>
    </lineage>
</organism>
<dbReference type="AlphaFoldDB" id="A0AB39YKB4"/>
<proteinExistence type="inferred from homology"/>
<dbReference type="SUPFAM" id="SSF46785">
    <property type="entry name" value="Winged helix' DNA-binding domain"/>
    <property type="match status" value="1"/>
</dbReference>
<dbReference type="FunFam" id="1.10.10.10:FF:000001">
    <property type="entry name" value="LysR family transcriptional regulator"/>
    <property type="match status" value="1"/>
</dbReference>
<dbReference type="EMBL" id="CP165735">
    <property type="protein sequence ID" value="XDV70740.1"/>
    <property type="molecule type" value="Genomic_DNA"/>
</dbReference>
<protein>
    <submittedName>
        <fullName evidence="6">LysR family transcriptional regulator</fullName>
    </submittedName>
</protein>
<dbReference type="InterPro" id="IPR005119">
    <property type="entry name" value="LysR_subst-bd"/>
</dbReference>
<keyword evidence="2" id="KW-0805">Transcription regulation</keyword>
<evidence type="ECO:0000259" key="5">
    <source>
        <dbReference type="PROSITE" id="PS50931"/>
    </source>
</evidence>
<dbReference type="PROSITE" id="PS50931">
    <property type="entry name" value="HTH_LYSR"/>
    <property type="match status" value="1"/>
</dbReference>
<dbReference type="Pfam" id="PF03466">
    <property type="entry name" value="LysR_substrate"/>
    <property type="match status" value="1"/>
</dbReference>
<dbReference type="PRINTS" id="PR00039">
    <property type="entry name" value="HTHLYSR"/>
</dbReference>